<dbReference type="InterPro" id="IPR046903">
    <property type="entry name" value="Mab-21-like_nuc_Trfase"/>
</dbReference>
<feature type="repeat" description="TPR" evidence="2">
    <location>
        <begin position="485"/>
        <end position="518"/>
    </location>
</feature>
<comment type="caution">
    <text evidence="6">The sequence shown here is derived from an EMBL/GenBank/DDBJ whole genome shotgun (WGS) entry which is preliminary data.</text>
</comment>
<sequence length="531" mass="61910">MCEEIGSDYYIPNYSLRERFVNKDFPIVHGPCLNTEIDGALDLVLCLRNKSWITPANEWITRMSNTSWPGYDVKQSVIKHGVLFVPIGVKGSTTEELEWRISFSAGEKLLIYSFTHTQLLCYVLMKILLKDVISQDLDVKDLLCSYFMKTVMFWISEEFSTSIWKPENLISCFVRCFRRLIYLVEYSVCPHYFIPKNNLFENKIKGQSQQILSNKLNILNSYGWRCILFSNQFSNFDVLAYGISKEPRCLHVQSVQVLLCSIMYYADNFSWTNYLILEKGIQMILSITSSKIKYLYANYMSTLCCKGNQLLPFDDTSDNKSTYKHYKTNIHNVLLSTRHDAVSGWLWLASLFYKRKEYKKAVGVLQYCLSKCTPEKLYRGMNLSHYHKELFNWPLFRKMTTVQLLKFLHLDCVLFFSNSLLLVPDELRIDGKVNEVIVGALVYVYFLIFLCNYHLHNTKQCLDSLRDLQLTIEKNYFIANVCQRAISYNMLGILFQLVGDTESARHVFELSYSLYPNPKGNDALRRLSLIG</sequence>
<keyword evidence="2" id="KW-0802">TPR repeat</keyword>
<feature type="domain" description="Mab-21-like nucleotidyltransferase" evidence="4">
    <location>
        <begin position="41"/>
        <end position="112"/>
    </location>
</feature>
<reference evidence="6" key="1">
    <citation type="submission" date="2018-11" db="EMBL/GenBank/DDBJ databases">
        <authorList>
            <person name="Alioto T."/>
            <person name="Alioto T."/>
        </authorList>
    </citation>
    <scope>NUCLEOTIDE SEQUENCE</scope>
</reference>
<dbReference type="InterPro" id="IPR019734">
    <property type="entry name" value="TPR_rpt"/>
</dbReference>
<feature type="transmembrane region" description="Helical" evidence="3">
    <location>
        <begin position="436"/>
        <end position="455"/>
    </location>
</feature>
<evidence type="ECO:0000256" key="1">
    <source>
        <dbReference type="ARBA" id="ARBA00008307"/>
    </source>
</evidence>
<keyword evidence="3" id="KW-0812">Transmembrane</keyword>
<gene>
    <name evidence="6" type="ORF">MGAL_10B041974</name>
</gene>
<dbReference type="PANTHER" id="PTHR10656:SF69">
    <property type="entry name" value="MAB-21-LIKE HHH_H2TH-LIKE DOMAIN-CONTAINING PROTEIN"/>
    <property type="match status" value="1"/>
</dbReference>
<dbReference type="AlphaFoldDB" id="A0A8B6FDC7"/>
<dbReference type="Proteomes" id="UP000596742">
    <property type="component" value="Unassembled WGS sequence"/>
</dbReference>
<evidence type="ECO:0008006" key="8">
    <source>
        <dbReference type="Google" id="ProtNLM"/>
    </source>
</evidence>
<dbReference type="InterPro" id="IPR011990">
    <property type="entry name" value="TPR-like_helical_dom_sf"/>
</dbReference>
<keyword evidence="7" id="KW-1185">Reference proteome</keyword>
<evidence type="ECO:0000259" key="5">
    <source>
        <dbReference type="Pfam" id="PF20266"/>
    </source>
</evidence>
<dbReference type="PROSITE" id="PS50005">
    <property type="entry name" value="TPR"/>
    <property type="match status" value="1"/>
</dbReference>
<keyword evidence="3" id="KW-1133">Transmembrane helix</keyword>
<dbReference type="PANTHER" id="PTHR10656">
    <property type="entry name" value="CELL FATE DETERMINING PROTEIN MAB21-RELATED"/>
    <property type="match status" value="1"/>
</dbReference>
<feature type="domain" description="Mab-21-like HhH/H2TH-like" evidence="5">
    <location>
        <begin position="121"/>
        <end position="215"/>
    </location>
</feature>
<evidence type="ECO:0000256" key="2">
    <source>
        <dbReference type="PROSITE-ProRule" id="PRU00339"/>
    </source>
</evidence>
<evidence type="ECO:0000256" key="3">
    <source>
        <dbReference type="SAM" id="Phobius"/>
    </source>
</evidence>
<evidence type="ECO:0000313" key="6">
    <source>
        <dbReference type="EMBL" id="VDI46964.1"/>
    </source>
</evidence>
<dbReference type="Pfam" id="PF20266">
    <property type="entry name" value="Mab-21_C"/>
    <property type="match status" value="1"/>
</dbReference>
<dbReference type="Pfam" id="PF03281">
    <property type="entry name" value="Mab-21"/>
    <property type="match status" value="1"/>
</dbReference>
<accession>A0A8B6FDC7</accession>
<dbReference type="OrthoDB" id="6119992at2759"/>
<dbReference type="EMBL" id="UYJE01006557">
    <property type="protein sequence ID" value="VDI46964.1"/>
    <property type="molecule type" value="Genomic_DNA"/>
</dbReference>
<dbReference type="SMART" id="SM01265">
    <property type="entry name" value="Mab-21"/>
    <property type="match status" value="1"/>
</dbReference>
<name>A0A8B6FDC7_MYTGA</name>
<dbReference type="InterPro" id="IPR024810">
    <property type="entry name" value="MAB21L/cGLR"/>
</dbReference>
<protein>
    <recommendedName>
        <fullName evidence="8">Mab-21-like HhH/H2TH-like domain-containing protein</fullName>
    </recommendedName>
</protein>
<keyword evidence="3" id="KW-0472">Membrane</keyword>
<dbReference type="Gene3D" id="1.10.1410.40">
    <property type="match status" value="1"/>
</dbReference>
<dbReference type="InterPro" id="IPR046906">
    <property type="entry name" value="Mab-21_HhH/H2TH-like"/>
</dbReference>
<organism evidence="6 7">
    <name type="scientific">Mytilus galloprovincialis</name>
    <name type="common">Mediterranean mussel</name>
    <dbReference type="NCBI Taxonomy" id="29158"/>
    <lineage>
        <taxon>Eukaryota</taxon>
        <taxon>Metazoa</taxon>
        <taxon>Spiralia</taxon>
        <taxon>Lophotrochozoa</taxon>
        <taxon>Mollusca</taxon>
        <taxon>Bivalvia</taxon>
        <taxon>Autobranchia</taxon>
        <taxon>Pteriomorphia</taxon>
        <taxon>Mytilida</taxon>
        <taxon>Mytiloidea</taxon>
        <taxon>Mytilidae</taxon>
        <taxon>Mytilinae</taxon>
        <taxon>Mytilus</taxon>
    </lineage>
</organism>
<dbReference type="SUPFAM" id="SSF48452">
    <property type="entry name" value="TPR-like"/>
    <property type="match status" value="1"/>
</dbReference>
<proteinExistence type="inferred from homology"/>
<evidence type="ECO:0000259" key="4">
    <source>
        <dbReference type="Pfam" id="PF03281"/>
    </source>
</evidence>
<evidence type="ECO:0000313" key="7">
    <source>
        <dbReference type="Proteomes" id="UP000596742"/>
    </source>
</evidence>
<comment type="similarity">
    <text evidence="1">Belongs to the mab-21 family.</text>
</comment>